<sequence length="469" mass="50689">MHVLRSSRRTIVVAATVALVAGGAAGLNGTATGPDSTGGGTTAEVVPASGEPDTALRRSLAAAPDGLRTPFEASNGKTWTTVAQAQKFWRDLDASTDRVRVSTVGRTNEGRPLQLVQVGNPAPRSVAEARTGSVLLYTCSVHGNEPSGREACLQLARDMATTTDPAWQRLLRTTTVLFINANPDGWQANTRANAQGLDVNRDYMALESPEATAITKVIRDWKPDVLNDLHEYGPNQYYKTDLLQLWPRNRQADEEIHDLAKTMSEEYAAAQVESLGYTSGEYGLYVKDGEQFLQVAGDEQGRILRNYAGLSHVVGMLSETANKPLDDAEAADTSLLNRRRVEVNYTSAVGSAQMVLENRATLVRETAAAAERVTREGAEQSGVVYFAGQDNVIPESSAEVEPEPMCGYQLTAAQRTELAPVLRAHGITWRTNAGGAFVKMAQEDQPLIPLLLDARSEHRIAEATPVDDC</sequence>
<name>A0ABN3ULE3_9MICO</name>
<evidence type="ECO:0000256" key="2">
    <source>
        <dbReference type="ARBA" id="ARBA00005988"/>
    </source>
</evidence>
<evidence type="ECO:0000313" key="10">
    <source>
        <dbReference type="EMBL" id="GAA2735126.1"/>
    </source>
</evidence>
<dbReference type="PANTHER" id="PTHR11705">
    <property type="entry name" value="PROTEASE FAMILY M14 CARBOXYPEPTIDASE A,B"/>
    <property type="match status" value="1"/>
</dbReference>
<keyword evidence="11" id="KW-1185">Reference proteome</keyword>
<evidence type="ECO:0000259" key="9">
    <source>
        <dbReference type="PROSITE" id="PS52035"/>
    </source>
</evidence>
<evidence type="ECO:0000313" key="11">
    <source>
        <dbReference type="Proteomes" id="UP001501326"/>
    </source>
</evidence>
<feature type="domain" description="Peptidase M14" evidence="9">
    <location>
        <begin position="78"/>
        <end position="317"/>
    </location>
</feature>
<dbReference type="Proteomes" id="UP001501326">
    <property type="component" value="Unassembled WGS sequence"/>
</dbReference>
<dbReference type="Pfam" id="PF00246">
    <property type="entry name" value="Peptidase_M14"/>
    <property type="match status" value="1"/>
</dbReference>
<protein>
    <submittedName>
        <fullName evidence="10">DUF2817 domain-containing protein</fullName>
    </submittedName>
</protein>
<evidence type="ECO:0000256" key="7">
    <source>
        <dbReference type="PROSITE-ProRule" id="PRU01379"/>
    </source>
</evidence>
<organism evidence="10 11">
    <name type="scientific">Pedococcus aerophilus</name>
    <dbReference type="NCBI Taxonomy" id="436356"/>
    <lineage>
        <taxon>Bacteria</taxon>
        <taxon>Bacillati</taxon>
        <taxon>Actinomycetota</taxon>
        <taxon>Actinomycetes</taxon>
        <taxon>Micrococcales</taxon>
        <taxon>Intrasporangiaceae</taxon>
        <taxon>Pedococcus</taxon>
    </lineage>
</organism>
<proteinExistence type="inferred from homology"/>
<dbReference type="Gene3D" id="3.40.630.10">
    <property type="entry name" value="Zn peptidases"/>
    <property type="match status" value="1"/>
</dbReference>
<evidence type="ECO:0000256" key="5">
    <source>
        <dbReference type="ARBA" id="ARBA00022833"/>
    </source>
</evidence>
<dbReference type="RefSeq" id="WP_344192073.1">
    <property type="nucleotide sequence ID" value="NZ_BAAARN010000001.1"/>
</dbReference>
<dbReference type="PANTHER" id="PTHR11705:SF143">
    <property type="entry name" value="SLL0236 PROTEIN"/>
    <property type="match status" value="1"/>
</dbReference>
<gene>
    <name evidence="10" type="ORF">GCM10009867_16750</name>
</gene>
<accession>A0ABN3ULE3</accession>
<keyword evidence="4" id="KW-0378">Hydrolase</keyword>
<evidence type="ECO:0000256" key="3">
    <source>
        <dbReference type="ARBA" id="ARBA00022670"/>
    </source>
</evidence>
<dbReference type="SMART" id="SM00631">
    <property type="entry name" value="Zn_pept"/>
    <property type="match status" value="1"/>
</dbReference>
<comment type="caution">
    <text evidence="7">Lacks conserved residue(s) required for the propagation of feature annotation.</text>
</comment>
<comment type="caution">
    <text evidence="10">The sequence shown here is derived from an EMBL/GenBank/DDBJ whole genome shotgun (WGS) entry which is preliminary data.</text>
</comment>
<keyword evidence="6" id="KW-0482">Metalloprotease</keyword>
<dbReference type="PROSITE" id="PS52035">
    <property type="entry name" value="PEPTIDASE_M14"/>
    <property type="match status" value="1"/>
</dbReference>
<comment type="cofactor">
    <cofactor evidence="1">
        <name>Zn(2+)</name>
        <dbReference type="ChEBI" id="CHEBI:29105"/>
    </cofactor>
</comment>
<evidence type="ECO:0000256" key="6">
    <source>
        <dbReference type="ARBA" id="ARBA00023049"/>
    </source>
</evidence>
<evidence type="ECO:0000256" key="4">
    <source>
        <dbReference type="ARBA" id="ARBA00022801"/>
    </source>
</evidence>
<reference evidence="10 11" key="1">
    <citation type="journal article" date="2019" name="Int. J. Syst. Evol. Microbiol.">
        <title>The Global Catalogue of Microorganisms (GCM) 10K type strain sequencing project: providing services to taxonomists for standard genome sequencing and annotation.</title>
        <authorList>
            <consortium name="The Broad Institute Genomics Platform"/>
            <consortium name="The Broad Institute Genome Sequencing Center for Infectious Disease"/>
            <person name="Wu L."/>
            <person name="Ma J."/>
        </authorList>
    </citation>
    <scope>NUCLEOTIDE SEQUENCE [LARGE SCALE GENOMIC DNA]</scope>
    <source>
        <strain evidence="10 11">JCM 16378</strain>
    </source>
</reference>
<feature type="signal peptide" evidence="8">
    <location>
        <begin position="1"/>
        <end position="26"/>
    </location>
</feature>
<keyword evidence="8" id="KW-0732">Signal</keyword>
<dbReference type="EMBL" id="BAAARN010000001">
    <property type="protein sequence ID" value="GAA2735126.1"/>
    <property type="molecule type" value="Genomic_DNA"/>
</dbReference>
<comment type="similarity">
    <text evidence="2 7">Belongs to the peptidase M14 family.</text>
</comment>
<evidence type="ECO:0000256" key="8">
    <source>
        <dbReference type="SAM" id="SignalP"/>
    </source>
</evidence>
<dbReference type="SUPFAM" id="SSF53187">
    <property type="entry name" value="Zn-dependent exopeptidases"/>
    <property type="match status" value="1"/>
</dbReference>
<evidence type="ECO:0000256" key="1">
    <source>
        <dbReference type="ARBA" id="ARBA00001947"/>
    </source>
</evidence>
<feature type="chain" id="PRO_5045353949" evidence="8">
    <location>
        <begin position="27"/>
        <end position="469"/>
    </location>
</feature>
<keyword evidence="3" id="KW-0645">Protease</keyword>
<keyword evidence="5" id="KW-0862">Zinc</keyword>
<dbReference type="InterPro" id="IPR000834">
    <property type="entry name" value="Peptidase_M14"/>
</dbReference>